<name>A0A9W6QKL0_9PSEU</name>
<evidence type="ECO:0000256" key="7">
    <source>
        <dbReference type="ARBA" id="ARBA00023160"/>
    </source>
</evidence>
<dbReference type="SUPFAM" id="SSF53901">
    <property type="entry name" value="Thiolase-like"/>
    <property type="match status" value="1"/>
</dbReference>
<evidence type="ECO:0000256" key="4">
    <source>
        <dbReference type="ARBA" id="ARBA00022679"/>
    </source>
</evidence>
<keyword evidence="5 9" id="KW-0276">Fatty acid metabolism</keyword>
<dbReference type="GO" id="GO:0044550">
    <property type="term" value="P:secondary metabolite biosynthetic process"/>
    <property type="evidence" value="ECO:0007669"/>
    <property type="project" value="TreeGrafter"/>
</dbReference>
<evidence type="ECO:0000256" key="1">
    <source>
        <dbReference type="ARBA" id="ARBA00008642"/>
    </source>
</evidence>
<dbReference type="GO" id="GO:0004315">
    <property type="term" value="F:3-oxoacyl-[acyl-carrier-protein] synthase activity"/>
    <property type="evidence" value="ECO:0007669"/>
    <property type="project" value="InterPro"/>
</dbReference>
<dbReference type="AlphaFoldDB" id="A0A9W6QKL0"/>
<dbReference type="NCBIfam" id="NF006829">
    <property type="entry name" value="PRK09352.1"/>
    <property type="match status" value="1"/>
</dbReference>
<feature type="region of interest" description="ACP-binding" evidence="9">
    <location>
        <begin position="250"/>
        <end position="254"/>
    </location>
</feature>
<dbReference type="HAMAP" id="MF_01815">
    <property type="entry name" value="FabH"/>
    <property type="match status" value="1"/>
</dbReference>
<dbReference type="InterPro" id="IPR013751">
    <property type="entry name" value="ACP_syn_III_N"/>
</dbReference>
<evidence type="ECO:0000259" key="10">
    <source>
        <dbReference type="Pfam" id="PF08541"/>
    </source>
</evidence>
<dbReference type="EC" id="2.3.1.180" evidence="9"/>
<dbReference type="Gene3D" id="3.40.47.10">
    <property type="match status" value="1"/>
</dbReference>
<comment type="domain">
    <text evidence="9">The last Arg residue of the ACP-binding site is essential for the weak association between ACP/AcpP and FabH.</text>
</comment>
<feature type="active site" evidence="9">
    <location>
        <position position="111"/>
    </location>
</feature>
<accession>A0A9W6QKL0</accession>
<dbReference type="NCBIfam" id="TIGR00747">
    <property type="entry name" value="fabH"/>
    <property type="match status" value="1"/>
</dbReference>
<evidence type="ECO:0000256" key="5">
    <source>
        <dbReference type="ARBA" id="ARBA00022832"/>
    </source>
</evidence>
<comment type="function">
    <text evidence="9">Catalyzes the condensation reaction of fatty acid synthesis by the addition to an acyl acceptor of two carbons from malonyl-ACP. Catalyzes the first condensation reaction which initiates fatty acid synthesis and may therefore play a role in governing the total rate of fatty acid production. Possesses both acetoacetyl-ACP synthase and acetyl transacylase activities. Its substrate specificity determines the biosynthesis of branched-chain and/or straight-chain of fatty acids.</text>
</comment>
<evidence type="ECO:0000256" key="8">
    <source>
        <dbReference type="ARBA" id="ARBA00023315"/>
    </source>
</evidence>
<keyword evidence="13" id="KW-1185">Reference proteome</keyword>
<dbReference type="PANTHER" id="PTHR34069:SF2">
    <property type="entry name" value="BETA-KETOACYL-[ACYL-CARRIER-PROTEIN] SYNTHASE III"/>
    <property type="match status" value="1"/>
</dbReference>
<dbReference type="PANTHER" id="PTHR34069">
    <property type="entry name" value="3-OXOACYL-[ACYL-CARRIER-PROTEIN] SYNTHASE 3"/>
    <property type="match status" value="1"/>
</dbReference>
<proteinExistence type="inferred from homology"/>
<evidence type="ECO:0000256" key="9">
    <source>
        <dbReference type="HAMAP-Rule" id="MF_01815"/>
    </source>
</evidence>
<protein>
    <recommendedName>
        <fullName evidence="9">Beta-ketoacyl-[acyl-carrier-protein] synthase III</fullName>
        <shortName evidence="9">Beta-ketoacyl-ACP synthase III</shortName>
        <shortName evidence="9">KAS III</shortName>
        <ecNumber evidence="9">2.3.1.180</ecNumber>
    </recommendedName>
    <alternativeName>
        <fullName evidence="9">3-oxoacyl-[acyl-carrier-protein] synthase 3</fullName>
    </alternativeName>
    <alternativeName>
        <fullName evidence="9">3-oxoacyl-[acyl-carrier-protein] synthase III</fullName>
    </alternativeName>
</protein>
<keyword evidence="4 9" id="KW-0808">Transferase</keyword>
<dbReference type="InterPro" id="IPR004655">
    <property type="entry name" value="FabH"/>
</dbReference>
<organism evidence="12 13">
    <name type="scientific">Actinokineospora globicatena</name>
    <dbReference type="NCBI Taxonomy" id="103729"/>
    <lineage>
        <taxon>Bacteria</taxon>
        <taxon>Bacillati</taxon>
        <taxon>Actinomycetota</taxon>
        <taxon>Actinomycetes</taxon>
        <taxon>Pseudonocardiales</taxon>
        <taxon>Pseudonocardiaceae</taxon>
        <taxon>Actinokineospora</taxon>
    </lineage>
</organism>
<comment type="subunit">
    <text evidence="9">Homodimer.</text>
</comment>
<keyword evidence="7 9" id="KW-0275">Fatty acid biosynthesis</keyword>
<evidence type="ECO:0000256" key="2">
    <source>
        <dbReference type="ARBA" id="ARBA00022490"/>
    </source>
</evidence>
<gene>
    <name evidence="9 12" type="primary">fabH</name>
    <name evidence="12" type="ORF">Aglo03_07390</name>
</gene>
<keyword evidence="2 9" id="KW-0963">Cytoplasm</keyword>
<keyword evidence="9" id="KW-0511">Multifunctional enzyme</keyword>
<evidence type="ECO:0000256" key="6">
    <source>
        <dbReference type="ARBA" id="ARBA00023098"/>
    </source>
</evidence>
<feature type="domain" description="Beta-ketoacyl-[acyl-carrier-protein] synthase III C-terminal" evidence="10">
    <location>
        <begin position="233"/>
        <end position="328"/>
    </location>
</feature>
<evidence type="ECO:0000256" key="3">
    <source>
        <dbReference type="ARBA" id="ARBA00022516"/>
    </source>
</evidence>
<dbReference type="GO" id="GO:0006633">
    <property type="term" value="P:fatty acid biosynthetic process"/>
    <property type="evidence" value="ECO:0007669"/>
    <property type="project" value="UniProtKB-UniRule"/>
</dbReference>
<evidence type="ECO:0000313" key="12">
    <source>
        <dbReference type="EMBL" id="GLW89923.1"/>
    </source>
</evidence>
<dbReference type="InterPro" id="IPR016039">
    <property type="entry name" value="Thiolase-like"/>
</dbReference>
<feature type="domain" description="Beta-ketoacyl-[acyl-carrier-protein] synthase III N-terminal" evidence="11">
    <location>
        <begin position="105"/>
        <end position="185"/>
    </location>
</feature>
<feature type="active site" evidence="9">
    <location>
        <position position="279"/>
    </location>
</feature>
<feature type="active site" evidence="9">
    <location>
        <position position="249"/>
    </location>
</feature>
<comment type="similarity">
    <text evidence="1 9">Belongs to the thiolase-like superfamily. FabH family.</text>
</comment>
<comment type="pathway">
    <text evidence="9">Lipid metabolism; fatty acid biosynthesis.</text>
</comment>
<dbReference type="CDD" id="cd00830">
    <property type="entry name" value="KAS_III"/>
    <property type="match status" value="1"/>
</dbReference>
<sequence length="334" mass="34139">MTAAVVTGVGGWVPPRVVTNAEVAARLDTTEEWIATRTGVRTRHWVEPGTSTVDMAVMAGERALKSAGVTEVGAVVLATTTPDRLCPASAPEVAARLGLGPVAAFDVGAVCAGFVYALAVSAGLIGARVAESVLVIGADTFSSILDPTDRGTAMIFGDGAGAFVLRAGDCAELGALGPFDLGSDGELADLIMIPGGGSRDPAPETSDRYFAMQGKATFQHAVRRMATSSQAVLEARGWRADDVDWLVGHQANRRILDALADAVDLPRERLISNIDRVGNTSAASIPLAIADALAPDPTSSGGPLAPGDNVLLTAFGGGLAWGSTALRWPAVGQA</sequence>
<dbReference type="Proteomes" id="UP001165042">
    <property type="component" value="Unassembled WGS sequence"/>
</dbReference>
<keyword evidence="3 9" id="KW-0444">Lipid biosynthesis</keyword>
<comment type="catalytic activity">
    <reaction evidence="9">
        <text>malonyl-[ACP] + acetyl-CoA + H(+) = 3-oxobutanoyl-[ACP] + CO2 + CoA</text>
        <dbReference type="Rhea" id="RHEA:12080"/>
        <dbReference type="Rhea" id="RHEA-COMP:9623"/>
        <dbReference type="Rhea" id="RHEA-COMP:9625"/>
        <dbReference type="ChEBI" id="CHEBI:15378"/>
        <dbReference type="ChEBI" id="CHEBI:16526"/>
        <dbReference type="ChEBI" id="CHEBI:57287"/>
        <dbReference type="ChEBI" id="CHEBI:57288"/>
        <dbReference type="ChEBI" id="CHEBI:78449"/>
        <dbReference type="ChEBI" id="CHEBI:78450"/>
        <dbReference type="EC" id="2.3.1.180"/>
    </reaction>
</comment>
<keyword evidence="8 9" id="KW-0012">Acyltransferase</keyword>
<reference evidence="12" key="1">
    <citation type="submission" date="2023-02" db="EMBL/GenBank/DDBJ databases">
        <title>Actinokineospora globicatena NBRC 15670.</title>
        <authorList>
            <person name="Ichikawa N."/>
            <person name="Sato H."/>
            <person name="Tonouchi N."/>
        </authorList>
    </citation>
    <scope>NUCLEOTIDE SEQUENCE</scope>
    <source>
        <strain evidence="12">NBRC 15670</strain>
    </source>
</reference>
<comment type="caution">
    <text evidence="12">The sequence shown here is derived from an EMBL/GenBank/DDBJ whole genome shotgun (WGS) entry which is preliminary data.</text>
</comment>
<dbReference type="EMBL" id="BSSD01000001">
    <property type="protein sequence ID" value="GLW89923.1"/>
    <property type="molecule type" value="Genomic_DNA"/>
</dbReference>
<dbReference type="GO" id="GO:0005737">
    <property type="term" value="C:cytoplasm"/>
    <property type="evidence" value="ECO:0007669"/>
    <property type="project" value="UniProtKB-SubCell"/>
</dbReference>
<comment type="subcellular location">
    <subcellularLocation>
        <location evidence="9">Cytoplasm</location>
    </subcellularLocation>
</comment>
<dbReference type="InterPro" id="IPR013747">
    <property type="entry name" value="ACP_syn_III_C"/>
</dbReference>
<evidence type="ECO:0000313" key="13">
    <source>
        <dbReference type="Proteomes" id="UP001165042"/>
    </source>
</evidence>
<dbReference type="RefSeq" id="WP_285607488.1">
    <property type="nucleotide sequence ID" value="NZ_BSSD01000001.1"/>
</dbReference>
<dbReference type="Pfam" id="PF08545">
    <property type="entry name" value="ACP_syn_III"/>
    <property type="match status" value="1"/>
</dbReference>
<dbReference type="GO" id="GO:0033818">
    <property type="term" value="F:beta-ketoacyl-acyl-carrier-protein synthase III activity"/>
    <property type="evidence" value="ECO:0007669"/>
    <property type="project" value="UniProtKB-UniRule"/>
</dbReference>
<evidence type="ECO:0000259" key="11">
    <source>
        <dbReference type="Pfam" id="PF08545"/>
    </source>
</evidence>
<keyword evidence="6 9" id="KW-0443">Lipid metabolism</keyword>
<dbReference type="Pfam" id="PF08541">
    <property type="entry name" value="ACP_syn_III_C"/>
    <property type="match status" value="1"/>
</dbReference>